<keyword evidence="2" id="KW-0560">Oxidoreductase</keyword>
<proteinExistence type="predicted"/>
<sequence>MFALAALPSARGRGERQPAASGRVAAGAAVRVRRQGPGRAGPDGAVGRAHGGARPLRGVPRPHLQRHRHHRRQLRGGPPGRRLPLHGRRRQPGAAGAAGARRLRQRLLPGPGRAPRAASLGPGAVRQRRRRGQHHGRARARVRRQRDGLRGRLRRRHGEDGEPGPARGERGRRRGPAQLPPSELIVQPARARRAICIDQWIGLLSW</sequence>
<protein>
    <submittedName>
        <fullName evidence="2">Peroxidase 68</fullName>
    </submittedName>
</protein>
<dbReference type="GO" id="GO:0004601">
    <property type="term" value="F:peroxidase activity"/>
    <property type="evidence" value="ECO:0007669"/>
    <property type="project" value="UniProtKB-KW"/>
</dbReference>
<keyword evidence="2" id="KW-0575">Peroxidase</keyword>
<evidence type="ECO:0000256" key="1">
    <source>
        <dbReference type="SAM" id="MobiDB-lite"/>
    </source>
</evidence>
<feature type="compositionally biased region" description="Low complexity" evidence="1">
    <location>
        <begin position="92"/>
        <end position="125"/>
    </location>
</feature>
<reference evidence="2" key="1">
    <citation type="submission" date="2015-12" db="EMBL/GenBank/DDBJ databases">
        <title>Update maize B73 reference genome by single molecule sequencing technologies.</title>
        <authorList>
            <consortium name="Maize Genome Sequencing Project"/>
            <person name="Ware D."/>
        </authorList>
    </citation>
    <scope>NUCLEOTIDE SEQUENCE</scope>
    <source>
        <tissue evidence="2">Seedling</tissue>
    </source>
</reference>
<organism evidence="2">
    <name type="scientific">Zea mays</name>
    <name type="common">Maize</name>
    <dbReference type="NCBI Taxonomy" id="4577"/>
    <lineage>
        <taxon>Eukaryota</taxon>
        <taxon>Viridiplantae</taxon>
        <taxon>Streptophyta</taxon>
        <taxon>Embryophyta</taxon>
        <taxon>Tracheophyta</taxon>
        <taxon>Spermatophyta</taxon>
        <taxon>Magnoliopsida</taxon>
        <taxon>Liliopsida</taxon>
        <taxon>Poales</taxon>
        <taxon>Poaceae</taxon>
        <taxon>PACMAD clade</taxon>
        <taxon>Panicoideae</taxon>
        <taxon>Andropogonodae</taxon>
        <taxon>Andropogoneae</taxon>
        <taxon>Tripsacinae</taxon>
        <taxon>Zea</taxon>
    </lineage>
</organism>
<feature type="compositionally biased region" description="Basic residues" evidence="1">
    <location>
        <begin position="63"/>
        <end position="74"/>
    </location>
</feature>
<accession>A0A1D6FGK0</accession>
<gene>
    <name evidence="2" type="ORF">ZEAMMB73_Zm00001d008898</name>
</gene>
<name>A0A1D6FGK0_MAIZE</name>
<feature type="region of interest" description="Disordered" evidence="1">
    <location>
        <begin position="1"/>
        <end position="184"/>
    </location>
</feature>
<feature type="compositionally biased region" description="Basic residues" evidence="1">
    <location>
        <begin position="126"/>
        <end position="144"/>
    </location>
</feature>
<dbReference type="EMBL" id="CM000784">
    <property type="protein sequence ID" value="AQK90974.1"/>
    <property type="molecule type" value="Genomic_DNA"/>
</dbReference>
<evidence type="ECO:0000313" key="2">
    <source>
        <dbReference type="EMBL" id="AQK90974.1"/>
    </source>
</evidence>
<dbReference type="AlphaFoldDB" id="A0A1D6FGK0"/>
<feature type="compositionally biased region" description="Low complexity" evidence="1">
    <location>
        <begin position="18"/>
        <end position="30"/>
    </location>
</feature>
<feature type="non-terminal residue" evidence="2">
    <location>
        <position position="206"/>
    </location>
</feature>